<sequence>MFERILVAIDGAPQSQRIVALAAEMAEVGAPHLEVVCVVDRAFALPQPDVLDYPPAEHEQHEAQALVEAAIAQLPAGRATGRVLAGDPARTILREAERLGCDLIVIGHRHLGRIERLLDPSVGQRVIERAPCPVLVEVRG</sequence>
<dbReference type="PANTHER" id="PTHR46268">
    <property type="entry name" value="STRESS RESPONSE PROTEIN NHAX"/>
    <property type="match status" value="1"/>
</dbReference>
<dbReference type="Gene3D" id="3.40.50.620">
    <property type="entry name" value="HUPs"/>
    <property type="match status" value="1"/>
</dbReference>
<evidence type="ECO:0000259" key="2">
    <source>
        <dbReference type="Pfam" id="PF00582"/>
    </source>
</evidence>
<comment type="similarity">
    <text evidence="1">Belongs to the universal stress protein A family.</text>
</comment>
<feature type="domain" description="UspA" evidence="2">
    <location>
        <begin position="1"/>
        <end position="136"/>
    </location>
</feature>
<dbReference type="Proteomes" id="UP000199693">
    <property type="component" value="Unassembled WGS sequence"/>
</dbReference>
<organism evidence="3 6">
    <name type="scientific">Pseudomonas delhiensis</name>
    <dbReference type="NCBI Taxonomy" id="366289"/>
    <lineage>
        <taxon>Bacteria</taxon>
        <taxon>Pseudomonadati</taxon>
        <taxon>Pseudomonadota</taxon>
        <taxon>Gammaproteobacteria</taxon>
        <taxon>Pseudomonadales</taxon>
        <taxon>Pseudomonadaceae</taxon>
        <taxon>Pseudomonas</taxon>
    </lineage>
</organism>
<dbReference type="Proteomes" id="UP000198309">
    <property type="component" value="Unassembled WGS sequence"/>
</dbReference>
<name>A0A239FZ39_9PSED</name>
<dbReference type="RefSeq" id="WP_089390410.1">
    <property type="nucleotide sequence ID" value="NZ_FNEC01000008.1"/>
</dbReference>
<keyword evidence="5" id="KW-1185">Reference proteome</keyword>
<evidence type="ECO:0000313" key="3">
    <source>
        <dbReference type="EMBL" id="SDI75529.1"/>
    </source>
</evidence>
<dbReference type="InterPro" id="IPR006015">
    <property type="entry name" value="Universal_stress_UspA"/>
</dbReference>
<gene>
    <name evidence="3" type="ORF">SAMN05216189_1008143</name>
    <name evidence="4" type="ORF">SAMN06295949_104143</name>
</gene>
<evidence type="ECO:0000256" key="1">
    <source>
        <dbReference type="ARBA" id="ARBA00008791"/>
    </source>
</evidence>
<dbReference type="InterPro" id="IPR014729">
    <property type="entry name" value="Rossmann-like_a/b/a_fold"/>
</dbReference>
<dbReference type="CDD" id="cd00293">
    <property type="entry name" value="USP-like"/>
    <property type="match status" value="1"/>
</dbReference>
<accession>A0A239FZ39</accession>
<dbReference type="SUPFAM" id="SSF52402">
    <property type="entry name" value="Adenine nucleotide alpha hydrolases-like"/>
    <property type="match status" value="1"/>
</dbReference>
<dbReference type="PRINTS" id="PR01438">
    <property type="entry name" value="UNVRSLSTRESS"/>
</dbReference>
<protein>
    <submittedName>
        <fullName evidence="3">Nucleotide-binding universal stress protein, UspA family</fullName>
    </submittedName>
</protein>
<dbReference type="EMBL" id="FNEC01000008">
    <property type="protein sequence ID" value="SDI75529.1"/>
    <property type="molecule type" value="Genomic_DNA"/>
</dbReference>
<reference evidence="3 6" key="1">
    <citation type="submission" date="2016-10" db="EMBL/GenBank/DDBJ databases">
        <authorList>
            <person name="de Groot N.N."/>
        </authorList>
    </citation>
    <scope>NUCLEOTIDE SEQUENCE [LARGE SCALE GENOMIC DNA]</scope>
    <source>
        <strain evidence="3 6">CCM 7361</strain>
    </source>
</reference>
<evidence type="ECO:0000313" key="5">
    <source>
        <dbReference type="Proteomes" id="UP000198309"/>
    </source>
</evidence>
<evidence type="ECO:0000313" key="4">
    <source>
        <dbReference type="EMBL" id="SNS62015.1"/>
    </source>
</evidence>
<proteinExistence type="inferred from homology"/>
<dbReference type="EMBL" id="FZPC01000004">
    <property type="protein sequence ID" value="SNS62015.1"/>
    <property type="molecule type" value="Genomic_DNA"/>
</dbReference>
<evidence type="ECO:0000313" key="6">
    <source>
        <dbReference type="Proteomes" id="UP000199693"/>
    </source>
</evidence>
<dbReference type="Pfam" id="PF00582">
    <property type="entry name" value="Usp"/>
    <property type="match status" value="1"/>
</dbReference>
<reference evidence="4 5" key="2">
    <citation type="submission" date="2017-06" db="EMBL/GenBank/DDBJ databases">
        <authorList>
            <person name="Varghese N."/>
            <person name="Submissions S."/>
        </authorList>
    </citation>
    <scope>NUCLEOTIDE SEQUENCE [LARGE SCALE GENOMIC DNA]</scope>
    <source>
        <strain evidence="4 5">RLD-1</strain>
    </source>
</reference>
<dbReference type="AlphaFoldDB" id="A0A239FZ39"/>
<dbReference type="InterPro" id="IPR006016">
    <property type="entry name" value="UspA"/>
</dbReference>
<dbReference type="PANTHER" id="PTHR46268:SF15">
    <property type="entry name" value="UNIVERSAL STRESS PROTEIN HP_0031"/>
    <property type="match status" value="1"/>
</dbReference>